<protein>
    <submittedName>
        <fullName evidence="1">Uncharacterized protein</fullName>
    </submittedName>
</protein>
<evidence type="ECO:0000313" key="1">
    <source>
        <dbReference type="EMBL" id="MPL86020.1"/>
    </source>
</evidence>
<organism evidence="1">
    <name type="scientific">bioreactor metagenome</name>
    <dbReference type="NCBI Taxonomy" id="1076179"/>
    <lineage>
        <taxon>unclassified sequences</taxon>
        <taxon>metagenomes</taxon>
        <taxon>ecological metagenomes</taxon>
    </lineage>
</organism>
<accession>A0A644V3W2</accession>
<reference evidence="1" key="1">
    <citation type="submission" date="2019-08" db="EMBL/GenBank/DDBJ databases">
        <authorList>
            <person name="Kucharzyk K."/>
            <person name="Murdoch R.W."/>
            <person name="Higgins S."/>
            <person name="Loffler F."/>
        </authorList>
    </citation>
    <scope>NUCLEOTIDE SEQUENCE</scope>
</reference>
<sequence>MKKLANAEKIGLRDKTTEKLIAVYPFKAEGTDEEISEAVRDWYYKQSCAAEDKLLTAYVDGLTAAELKTHK</sequence>
<dbReference type="EMBL" id="VSSQ01000215">
    <property type="protein sequence ID" value="MPL86020.1"/>
    <property type="molecule type" value="Genomic_DNA"/>
</dbReference>
<dbReference type="AlphaFoldDB" id="A0A644V3W2"/>
<proteinExistence type="predicted"/>
<comment type="caution">
    <text evidence="1">The sequence shown here is derived from an EMBL/GenBank/DDBJ whole genome shotgun (WGS) entry which is preliminary data.</text>
</comment>
<name>A0A644V3W2_9ZZZZ</name>
<gene>
    <name evidence="1" type="ORF">SDC9_31996</name>
</gene>